<evidence type="ECO:0000256" key="11">
    <source>
        <dbReference type="ARBA" id="ARBA00022840"/>
    </source>
</evidence>
<evidence type="ECO:0000256" key="10">
    <source>
        <dbReference type="ARBA" id="ARBA00022777"/>
    </source>
</evidence>
<feature type="domain" description="HPt" evidence="23">
    <location>
        <begin position="972"/>
        <end position="1065"/>
    </location>
</feature>
<dbReference type="InterPro" id="IPR000014">
    <property type="entry name" value="PAS"/>
</dbReference>
<feature type="domain" description="PAC" evidence="22">
    <location>
        <begin position="248"/>
        <end position="300"/>
    </location>
</feature>
<reference evidence="24" key="1">
    <citation type="submission" date="2019-12" db="EMBL/GenBank/DDBJ databases">
        <title>High-Quality draft genome sequences of three cyanobacteria isolated from the limestone walls of the Old Cathedral of Coimbra.</title>
        <authorList>
            <person name="Tiago I."/>
            <person name="Soares F."/>
            <person name="Portugal A."/>
        </authorList>
    </citation>
    <scope>NUCLEOTIDE SEQUENCE</scope>
    <source>
        <strain evidence="24">A</strain>
    </source>
</reference>
<keyword evidence="12 18" id="KW-1133">Transmembrane helix</keyword>
<evidence type="ECO:0000256" key="17">
    <source>
        <dbReference type="PROSITE-ProRule" id="PRU00169"/>
    </source>
</evidence>
<comment type="catalytic activity">
    <reaction evidence="1">
        <text>ATP + protein L-histidine = ADP + protein N-phospho-L-histidine.</text>
        <dbReference type="EC" id="2.7.13.3"/>
    </reaction>
</comment>
<dbReference type="EC" id="2.7.13.3" evidence="4"/>
<dbReference type="Pfam" id="PF00072">
    <property type="entry name" value="Response_reg"/>
    <property type="match status" value="1"/>
</dbReference>
<feature type="modified residue" description="Phosphohistidine" evidence="16">
    <location>
        <position position="1011"/>
    </location>
</feature>
<dbReference type="SMART" id="SM00086">
    <property type="entry name" value="PAC"/>
    <property type="match status" value="2"/>
</dbReference>
<comment type="similarity">
    <text evidence="3">In the N-terminal section; belongs to the phytochrome family.</text>
</comment>
<dbReference type="PRINTS" id="PR00344">
    <property type="entry name" value="BCTRLSENSOR"/>
</dbReference>
<dbReference type="Gene3D" id="3.30.450.40">
    <property type="match status" value="1"/>
</dbReference>
<evidence type="ECO:0000259" key="19">
    <source>
        <dbReference type="PROSITE" id="PS50109"/>
    </source>
</evidence>
<dbReference type="PROSITE" id="PS50109">
    <property type="entry name" value="HIS_KIN"/>
    <property type="match status" value="1"/>
</dbReference>
<dbReference type="SMART" id="SM00091">
    <property type="entry name" value="PAS"/>
    <property type="match status" value="2"/>
</dbReference>
<dbReference type="CDD" id="cd00088">
    <property type="entry name" value="HPT"/>
    <property type="match status" value="1"/>
</dbReference>
<dbReference type="InterPro" id="IPR036890">
    <property type="entry name" value="HATPase_C_sf"/>
</dbReference>
<dbReference type="Proteomes" id="UP000646053">
    <property type="component" value="Unassembled WGS sequence"/>
</dbReference>
<dbReference type="Pfam" id="PF01590">
    <property type="entry name" value="GAF"/>
    <property type="match status" value="1"/>
</dbReference>
<accession>A0A8J8CLA8</accession>
<feature type="domain" description="Response regulatory" evidence="20">
    <location>
        <begin position="825"/>
        <end position="942"/>
    </location>
</feature>
<dbReference type="InterPro" id="IPR000700">
    <property type="entry name" value="PAS-assoc_C"/>
</dbReference>
<dbReference type="GO" id="GO:0005886">
    <property type="term" value="C:plasma membrane"/>
    <property type="evidence" value="ECO:0007669"/>
    <property type="project" value="UniProtKB-SubCell"/>
</dbReference>
<evidence type="ECO:0000256" key="15">
    <source>
        <dbReference type="ARBA" id="ARBA00074306"/>
    </source>
</evidence>
<keyword evidence="9" id="KW-0547">Nucleotide-binding</keyword>
<evidence type="ECO:0000259" key="21">
    <source>
        <dbReference type="PROSITE" id="PS50112"/>
    </source>
</evidence>
<keyword evidence="25" id="KW-1185">Reference proteome</keyword>
<keyword evidence="8 18" id="KW-0812">Transmembrane</keyword>
<dbReference type="SUPFAM" id="SSF55781">
    <property type="entry name" value="GAF domain-like"/>
    <property type="match status" value="1"/>
</dbReference>
<evidence type="ECO:0000256" key="8">
    <source>
        <dbReference type="ARBA" id="ARBA00022692"/>
    </source>
</evidence>
<evidence type="ECO:0000256" key="7">
    <source>
        <dbReference type="ARBA" id="ARBA00022679"/>
    </source>
</evidence>
<dbReference type="SMART" id="SM00387">
    <property type="entry name" value="HATPase_c"/>
    <property type="match status" value="1"/>
</dbReference>
<dbReference type="InterPro" id="IPR001789">
    <property type="entry name" value="Sig_transdc_resp-reg_receiver"/>
</dbReference>
<feature type="domain" description="PAS" evidence="21">
    <location>
        <begin position="172"/>
        <end position="221"/>
    </location>
</feature>
<dbReference type="NCBIfam" id="TIGR00229">
    <property type="entry name" value="sensory_box"/>
    <property type="match status" value="2"/>
</dbReference>
<evidence type="ECO:0000256" key="1">
    <source>
        <dbReference type="ARBA" id="ARBA00000085"/>
    </source>
</evidence>
<dbReference type="Gene3D" id="3.40.50.2300">
    <property type="match status" value="1"/>
</dbReference>
<dbReference type="SMART" id="SM00073">
    <property type="entry name" value="HPT"/>
    <property type="match status" value="1"/>
</dbReference>
<dbReference type="PROSITE" id="PS50894">
    <property type="entry name" value="HPT"/>
    <property type="match status" value="1"/>
</dbReference>
<dbReference type="InterPro" id="IPR003594">
    <property type="entry name" value="HATPase_dom"/>
</dbReference>
<evidence type="ECO:0000256" key="14">
    <source>
        <dbReference type="ARBA" id="ARBA00023136"/>
    </source>
</evidence>
<evidence type="ECO:0000256" key="2">
    <source>
        <dbReference type="ARBA" id="ARBA00004651"/>
    </source>
</evidence>
<evidence type="ECO:0000256" key="6">
    <source>
        <dbReference type="ARBA" id="ARBA00022553"/>
    </source>
</evidence>
<evidence type="ECO:0000259" key="22">
    <source>
        <dbReference type="PROSITE" id="PS50113"/>
    </source>
</evidence>
<dbReference type="PANTHER" id="PTHR45339">
    <property type="entry name" value="HYBRID SIGNAL TRANSDUCTION HISTIDINE KINASE J"/>
    <property type="match status" value="1"/>
</dbReference>
<dbReference type="PROSITE" id="PS50110">
    <property type="entry name" value="RESPONSE_REGULATORY"/>
    <property type="match status" value="1"/>
</dbReference>
<dbReference type="EMBL" id="WVIE01000001">
    <property type="protein sequence ID" value="NDJ15902.1"/>
    <property type="molecule type" value="Genomic_DNA"/>
</dbReference>
<dbReference type="SUPFAM" id="SSF55874">
    <property type="entry name" value="ATPase domain of HSP90 chaperone/DNA topoisomerase II/histidine kinase"/>
    <property type="match status" value="1"/>
</dbReference>
<keyword evidence="7" id="KW-0808">Transferase</keyword>
<evidence type="ECO:0000256" key="18">
    <source>
        <dbReference type="SAM" id="Phobius"/>
    </source>
</evidence>
<dbReference type="GO" id="GO:0005524">
    <property type="term" value="F:ATP binding"/>
    <property type="evidence" value="ECO:0007669"/>
    <property type="project" value="UniProtKB-KW"/>
</dbReference>
<feature type="domain" description="Histidine kinase" evidence="19">
    <location>
        <begin position="521"/>
        <end position="750"/>
    </location>
</feature>
<dbReference type="AlphaFoldDB" id="A0A8J8CLA8"/>
<dbReference type="SMART" id="SM00388">
    <property type="entry name" value="HisKA"/>
    <property type="match status" value="1"/>
</dbReference>
<evidence type="ECO:0000313" key="24">
    <source>
        <dbReference type="EMBL" id="NDJ15902.1"/>
    </source>
</evidence>
<dbReference type="InterPro" id="IPR004358">
    <property type="entry name" value="Sig_transdc_His_kin-like_C"/>
</dbReference>
<protein>
    <recommendedName>
        <fullName evidence="15">Circadian input-output histidine kinase CikA</fullName>
        <ecNumber evidence="4">2.7.13.3</ecNumber>
    </recommendedName>
</protein>
<comment type="caution">
    <text evidence="24">The sequence shown here is derived from an EMBL/GenBank/DDBJ whole genome shotgun (WGS) entry which is preliminary data.</text>
</comment>
<dbReference type="CDD" id="cd00130">
    <property type="entry name" value="PAS"/>
    <property type="match status" value="2"/>
</dbReference>
<gene>
    <name evidence="24" type="ORF">GS601_01130</name>
</gene>
<proteinExistence type="inferred from homology"/>
<evidence type="ECO:0000256" key="13">
    <source>
        <dbReference type="ARBA" id="ARBA00023012"/>
    </source>
</evidence>
<keyword evidence="6 17" id="KW-0597">Phosphoprotein</keyword>
<evidence type="ECO:0000256" key="4">
    <source>
        <dbReference type="ARBA" id="ARBA00012438"/>
    </source>
</evidence>
<sequence length="1071" mass="118371">MAVSVEWVLLGANILAIAGNIAFFTAVLRRFKWRSPVGKFLIEAPEPRLEQQMQAALWRQSTVVEAALDGIAILNEHGQFLYLNDAHLRMFGYLSKELVGKSWKKLYYPEEISRIEREIVPLLQQNGQWRGEVVAKRRDNSTFFEEVSLTVTETGFISVCRDVTEQKQAELRLRILDRAIRASSNGIIITDSTCADNPIIYVNPGFERMTGYSADEVIGKNSRILQGGETEQPAIEQLRCAFQDGEDCTVTLRNYRKDGSLFWNELSISPVLDAAGQVTHYVGIQADISDRKHAEEALKRQYQRALLLKQITLEIRQSLDTQQIFQTAATQVGHAFGVNRCLIHAYVSTIDDAILTEFESLQGETEFPKIPIVAEYLEPGWSAMTGLTVPIVGNPHVETLLITDSAIASPNVYTEPLLRASHAICDQVSLKSMLAVRTSYQGEPNGVICLHQCDRFRHWSQTEIELFEAVADQVGIALAQARLLKQETLQREKLTEQNLALAQAKHAAEAANRAKSEFLATMSHEIRTPMNAVIGLTELLLDMDLTPQQQDFLETIRSSGDALLTIINDILDFSKIESGKLDVEQQPFDLQTCLHETIDLMAAKAAEKQIEITSQISPQTPATLVGDGTRLRQILVNLLSNALKFTDRGQVQLTVGIFQPENGVSRPCNYSSEHCSDPNHQSAFHLLFAVYDTGIGISPQRMERLFKSFSQGDSSTSRQYGGTGLGLAISKRLSEMMGGHMWVESQGRIGGEPPTGFTPKRSPTAQGSTFYFTVCSAPATLLSVPITSHAENLTQAKPIAPSQNNTLEIPTQALQKGFTPPSTLRILLAEDNVVNQKVALHLLQRLGYCADVASNGLDVLAALQRQPYDVVLMDVQMPEMDGLETTQKICAEWSSDTRPYVIAMTANAMQGDRQLCLDAGMNDYLSKPIRIEALMGALRQCQPRALLLAPPHEDPLNRSALAEMRGLAADRGTEIFTDVISCYLDEALQLVKRIEWAIAQGDARSVGQAAHTLKSSSAMVGAMGLADLCKALETCARVGNLDQGAPSVRLLEAEYDRVQALLTMELQQCQR</sequence>
<dbReference type="InterPro" id="IPR035965">
    <property type="entry name" value="PAS-like_dom_sf"/>
</dbReference>
<dbReference type="InterPro" id="IPR005467">
    <property type="entry name" value="His_kinase_dom"/>
</dbReference>
<organism evidence="24 25">
    <name type="scientific">Myxacorys almedinensis A</name>
    <dbReference type="NCBI Taxonomy" id="2690445"/>
    <lineage>
        <taxon>Bacteria</taxon>
        <taxon>Bacillati</taxon>
        <taxon>Cyanobacteriota</taxon>
        <taxon>Cyanophyceae</taxon>
        <taxon>Leptolyngbyales</taxon>
        <taxon>Leptolyngbyaceae</taxon>
        <taxon>Myxacorys</taxon>
        <taxon>Myxacorys almedinensis</taxon>
    </lineage>
</organism>
<dbReference type="InterPro" id="IPR003661">
    <property type="entry name" value="HisK_dim/P_dom"/>
</dbReference>
<evidence type="ECO:0000256" key="9">
    <source>
        <dbReference type="ARBA" id="ARBA00022741"/>
    </source>
</evidence>
<dbReference type="InterPro" id="IPR011006">
    <property type="entry name" value="CheY-like_superfamily"/>
</dbReference>
<dbReference type="GO" id="GO:0000155">
    <property type="term" value="F:phosphorelay sensor kinase activity"/>
    <property type="evidence" value="ECO:0007669"/>
    <property type="project" value="InterPro"/>
</dbReference>
<dbReference type="Pfam" id="PF13426">
    <property type="entry name" value="PAS_9"/>
    <property type="match status" value="2"/>
</dbReference>
<dbReference type="PROSITE" id="PS50112">
    <property type="entry name" value="PAS"/>
    <property type="match status" value="2"/>
</dbReference>
<dbReference type="CDD" id="cd00082">
    <property type="entry name" value="HisKA"/>
    <property type="match status" value="1"/>
</dbReference>
<dbReference type="RefSeq" id="WP_162421304.1">
    <property type="nucleotide sequence ID" value="NZ_WVIE01000001.1"/>
</dbReference>
<dbReference type="FunFam" id="3.30.565.10:FF:000010">
    <property type="entry name" value="Sensor histidine kinase RcsC"/>
    <property type="match status" value="1"/>
</dbReference>
<dbReference type="SUPFAM" id="SSF52172">
    <property type="entry name" value="CheY-like"/>
    <property type="match status" value="1"/>
</dbReference>
<evidence type="ECO:0000256" key="3">
    <source>
        <dbReference type="ARBA" id="ARBA00006402"/>
    </source>
</evidence>
<dbReference type="SUPFAM" id="SSF55785">
    <property type="entry name" value="PYP-like sensor domain (PAS domain)"/>
    <property type="match status" value="2"/>
</dbReference>
<evidence type="ECO:0000259" key="20">
    <source>
        <dbReference type="PROSITE" id="PS50110"/>
    </source>
</evidence>
<dbReference type="Pfam" id="PF01627">
    <property type="entry name" value="Hpt"/>
    <property type="match status" value="1"/>
</dbReference>
<dbReference type="SUPFAM" id="SSF47384">
    <property type="entry name" value="Homodimeric domain of signal transducing histidine kinase"/>
    <property type="match status" value="1"/>
</dbReference>
<evidence type="ECO:0000313" key="25">
    <source>
        <dbReference type="Proteomes" id="UP000646053"/>
    </source>
</evidence>
<feature type="modified residue" description="4-aspartylphosphate" evidence="17">
    <location>
        <position position="874"/>
    </location>
</feature>
<dbReference type="CDD" id="cd17546">
    <property type="entry name" value="REC_hyHK_CKI1_RcsC-like"/>
    <property type="match status" value="1"/>
</dbReference>
<dbReference type="Gene3D" id="1.10.287.130">
    <property type="match status" value="1"/>
</dbReference>
<dbReference type="FunFam" id="1.10.287.130:FF:000004">
    <property type="entry name" value="Ethylene receptor 1"/>
    <property type="match status" value="1"/>
</dbReference>
<keyword evidence="14 18" id="KW-0472">Membrane</keyword>
<keyword evidence="11" id="KW-0067">ATP-binding</keyword>
<keyword evidence="13" id="KW-0902">Two-component regulatory system</keyword>
<name>A0A8J8CLA8_9CYAN</name>
<dbReference type="SUPFAM" id="SSF47226">
    <property type="entry name" value="Histidine-containing phosphotransfer domain, HPT domain"/>
    <property type="match status" value="1"/>
</dbReference>
<dbReference type="InterPro" id="IPR008207">
    <property type="entry name" value="Sig_transdc_His_kin_Hpt_dom"/>
</dbReference>
<keyword evidence="5" id="KW-1003">Cell membrane</keyword>
<keyword evidence="10" id="KW-0418">Kinase</keyword>
<feature type="transmembrane region" description="Helical" evidence="18">
    <location>
        <begin position="7"/>
        <end position="28"/>
    </location>
</feature>
<evidence type="ECO:0000256" key="5">
    <source>
        <dbReference type="ARBA" id="ARBA00022475"/>
    </source>
</evidence>
<dbReference type="InterPro" id="IPR029016">
    <property type="entry name" value="GAF-like_dom_sf"/>
</dbReference>
<dbReference type="Pfam" id="PF00512">
    <property type="entry name" value="HisKA"/>
    <property type="match status" value="1"/>
</dbReference>
<comment type="subcellular location">
    <subcellularLocation>
        <location evidence="2">Cell membrane</location>
        <topology evidence="2">Multi-pass membrane protein</topology>
    </subcellularLocation>
</comment>
<dbReference type="SMART" id="SM00065">
    <property type="entry name" value="GAF"/>
    <property type="match status" value="1"/>
</dbReference>
<dbReference type="SMART" id="SM00448">
    <property type="entry name" value="REC"/>
    <property type="match status" value="1"/>
</dbReference>
<dbReference type="PANTHER" id="PTHR45339:SF1">
    <property type="entry name" value="HYBRID SIGNAL TRANSDUCTION HISTIDINE KINASE J"/>
    <property type="match status" value="1"/>
</dbReference>
<dbReference type="CDD" id="cd16922">
    <property type="entry name" value="HATPase_EvgS-ArcB-TorS-like"/>
    <property type="match status" value="1"/>
</dbReference>
<dbReference type="Pfam" id="PF02518">
    <property type="entry name" value="HATPase_c"/>
    <property type="match status" value="1"/>
</dbReference>
<evidence type="ECO:0000256" key="12">
    <source>
        <dbReference type="ARBA" id="ARBA00022989"/>
    </source>
</evidence>
<dbReference type="InterPro" id="IPR003018">
    <property type="entry name" value="GAF"/>
</dbReference>
<evidence type="ECO:0000259" key="23">
    <source>
        <dbReference type="PROSITE" id="PS50894"/>
    </source>
</evidence>
<dbReference type="InterPro" id="IPR036097">
    <property type="entry name" value="HisK_dim/P_sf"/>
</dbReference>
<dbReference type="InterPro" id="IPR036641">
    <property type="entry name" value="HPT_dom_sf"/>
</dbReference>
<dbReference type="InterPro" id="IPR001610">
    <property type="entry name" value="PAC"/>
</dbReference>
<dbReference type="Gene3D" id="1.20.120.160">
    <property type="entry name" value="HPT domain"/>
    <property type="match status" value="1"/>
</dbReference>
<dbReference type="PROSITE" id="PS50113">
    <property type="entry name" value="PAC"/>
    <property type="match status" value="1"/>
</dbReference>
<feature type="domain" description="PAS" evidence="21">
    <location>
        <begin position="63"/>
        <end position="126"/>
    </location>
</feature>
<evidence type="ECO:0000256" key="16">
    <source>
        <dbReference type="PROSITE-ProRule" id="PRU00110"/>
    </source>
</evidence>
<dbReference type="Gene3D" id="3.30.565.10">
    <property type="entry name" value="Histidine kinase-like ATPase, C-terminal domain"/>
    <property type="match status" value="1"/>
</dbReference>
<dbReference type="Gene3D" id="3.30.450.20">
    <property type="entry name" value="PAS domain"/>
    <property type="match status" value="2"/>
</dbReference>